<evidence type="ECO:0000259" key="13">
    <source>
        <dbReference type="Pfam" id="PF00266"/>
    </source>
</evidence>
<dbReference type="EC" id="2.8.1.7" evidence="4 12"/>
<comment type="catalytic activity">
    <reaction evidence="10 12">
        <text>(sulfur carrier)-H + L-cysteine = (sulfur carrier)-SH + L-alanine</text>
        <dbReference type="Rhea" id="RHEA:43892"/>
        <dbReference type="Rhea" id="RHEA-COMP:14737"/>
        <dbReference type="Rhea" id="RHEA-COMP:14739"/>
        <dbReference type="ChEBI" id="CHEBI:29917"/>
        <dbReference type="ChEBI" id="CHEBI:35235"/>
        <dbReference type="ChEBI" id="CHEBI:57972"/>
        <dbReference type="ChEBI" id="CHEBI:64428"/>
        <dbReference type="EC" id="2.8.1.7"/>
    </reaction>
</comment>
<organism evidence="14 15">
    <name type="scientific">Candidatus Merdicola faecigallinarum</name>
    <dbReference type="NCBI Taxonomy" id="2840862"/>
    <lineage>
        <taxon>Bacteria</taxon>
        <taxon>Bacillati</taxon>
        <taxon>Bacillota</taxon>
        <taxon>Clostridia</taxon>
        <taxon>Candidatus Merdicola</taxon>
    </lineage>
</organism>
<comment type="cofactor">
    <cofactor evidence="1 11">
        <name>pyridoxal 5'-phosphate</name>
        <dbReference type="ChEBI" id="CHEBI:597326"/>
    </cofactor>
</comment>
<evidence type="ECO:0000313" key="15">
    <source>
        <dbReference type="Proteomes" id="UP000824093"/>
    </source>
</evidence>
<dbReference type="AlphaFoldDB" id="A0A9D1S8U9"/>
<dbReference type="NCBIfam" id="TIGR03402">
    <property type="entry name" value="FeS_nifS"/>
    <property type="match status" value="1"/>
</dbReference>
<dbReference type="InterPro" id="IPR015422">
    <property type="entry name" value="PyrdxlP-dep_Trfase_small"/>
</dbReference>
<dbReference type="GO" id="GO:0006520">
    <property type="term" value="P:amino acid metabolic process"/>
    <property type="evidence" value="ECO:0007669"/>
    <property type="project" value="InterPro"/>
</dbReference>
<keyword evidence="7 12" id="KW-0663">Pyridoxal phosphate</keyword>
<keyword evidence="9 12" id="KW-0411">Iron-sulfur</keyword>
<dbReference type="InterPro" id="IPR020578">
    <property type="entry name" value="Aminotrans_V_PyrdxlP_BS"/>
</dbReference>
<dbReference type="InterPro" id="IPR016454">
    <property type="entry name" value="Cysteine_dSase"/>
</dbReference>
<comment type="function">
    <text evidence="12">Catalyzes the removal of elemental sulfur atoms from cysteine to produce alanine.</text>
</comment>
<evidence type="ECO:0000256" key="12">
    <source>
        <dbReference type="RuleBase" id="RU364075"/>
    </source>
</evidence>
<dbReference type="PIRSF" id="PIRSF005572">
    <property type="entry name" value="NifS"/>
    <property type="match status" value="1"/>
</dbReference>
<dbReference type="PANTHER" id="PTHR11601:SF34">
    <property type="entry name" value="CYSTEINE DESULFURASE"/>
    <property type="match status" value="1"/>
</dbReference>
<evidence type="ECO:0000313" key="14">
    <source>
        <dbReference type="EMBL" id="HIU51170.1"/>
    </source>
</evidence>
<dbReference type="InterPro" id="IPR000192">
    <property type="entry name" value="Aminotrans_V_dom"/>
</dbReference>
<comment type="caution">
    <text evidence="14">The sequence shown here is derived from an EMBL/GenBank/DDBJ whole genome shotgun (WGS) entry which is preliminary data.</text>
</comment>
<evidence type="ECO:0000256" key="11">
    <source>
        <dbReference type="RuleBase" id="RU004504"/>
    </source>
</evidence>
<dbReference type="InterPro" id="IPR015424">
    <property type="entry name" value="PyrdxlP-dep_Trfase"/>
</dbReference>
<evidence type="ECO:0000256" key="7">
    <source>
        <dbReference type="ARBA" id="ARBA00022898"/>
    </source>
</evidence>
<evidence type="ECO:0000256" key="9">
    <source>
        <dbReference type="ARBA" id="ARBA00023014"/>
    </source>
</evidence>
<evidence type="ECO:0000256" key="8">
    <source>
        <dbReference type="ARBA" id="ARBA00023004"/>
    </source>
</evidence>
<dbReference type="GO" id="GO:0030170">
    <property type="term" value="F:pyridoxal phosphate binding"/>
    <property type="evidence" value="ECO:0007669"/>
    <property type="project" value="InterPro"/>
</dbReference>
<dbReference type="EMBL" id="DVNH01000006">
    <property type="protein sequence ID" value="HIU51170.1"/>
    <property type="molecule type" value="Genomic_DNA"/>
</dbReference>
<dbReference type="SUPFAM" id="SSF53383">
    <property type="entry name" value="PLP-dependent transferases"/>
    <property type="match status" value="1"/>
</dbReference>
<sequence length="380" mass="42544">MKVRYFDHAATTPVREEVLKEMLPYFEVEYGNASSMYVLGRRAKKAMDIARQRVANSIGAKPREIYFTSCGSESDNLAIKGIMRANRLKGKHMITSKIEHPAVLHTCQALEKEGYQVTYLNVDSDGMISLEELERAITKETVMISIMFANNEIGTIQPIRAIGKIAKKHQIFFHTDSVQAIGNVRINVEELNIDLLSMSAHKFYGPKGVGALYAKDGVPFDKIQDGGHQERDKRAGTENVAEIVGLGKAIELSYRDFETYNKKLIELREYYFKRIVQEIENVKINGHKTLRLPGNANVSFPGIEGEELLFKLDQRGICASSGSACSTGAQNPSHVLLAIGLHQELSQGTLRTTFGENNTKEDVDYLVDSLKEIIQNKKDQ</sequence>
<dbReference type="FunFam" id="3.40.640.10:FF:000084">
    <property type="entry name" value="IscS-like cysteine desulfurase"/>
    <property type="match status" value="1"/>
</dbReference>
<reference evidence="14" key="1">
    <citation type="submission" date="2020-10" db="EMBL/GenBank/DDBJ databases">
        <authorList>
            <person name="Gilroy R."/>
        </authorList>
    </citation>
    <scope>NUCLEOTIDE SEQUENCE</scope>
    <source>
        <strain evidence="14">CHK195-15760</strain>
    </source>
</reference>
<gene>
    <name evidence="14" type="primary">nifS</name>
    <name evidence="14" type="ORF">IAB70_00870</name>
</gene>
<dbReference type="Gene3D" id="1.10.260.50">
    <property type="match status" value="1"/>
</dbReference>
<dbReference type="PANTHER" id="PTHR11601">
    <property type="entry name" value="CYSTEINE DESULFURYLASE FAMILY MEMBER"/>
    <property type="match status" value="1"/>
</dbReference>
<keyword evidence="6 12" id="KW-0479">Metal-binding</keyword>
<dbReference type="GO" id="GO:0051536">
    <property type="term" value="F:iron-sulfur cluster binding"/>
    <property type="evidence" value="ECO:0007669"/>
    <property type="project" value="UniProtKB-KW"/>
</dbReference>
<feature type="domain" description="Aminotransferase class V" evidence="13">
    <location>
        <begin position="5"/>
        <end position="366"/>
    </location>
</feature>
<evidence type="ECO:0000256" key="3">
    <source>
        <dbReference type="ARBA" id="ARBA00011738"/>
    </source>
</evidence>
<dbReference type="InterPro" id="IPR017772">
    <property type="entry name" value="Cys_deSase_NifS_bac/arc"/>
</dbReference>
<evidence type="ECO:0000256" key="1">
    <source>
        <dbReference type="ARBA" id="ARBA00001933"/>
    </source>
</evidence>
<evidence type="ECO:0000256" key="5">
    <source>
        <dbReference type="ARBA" id="ARBA00022679"/>
    </source>
</evidence>
<evidence type="ECO:0000256" key="10">
    <source>
        <dbReference type="ARBA" id="ARBA00050776"/>
    </source>
</evidence>
<accession>A0A9D1S8U9</accession>
<evidence type="ECO:0000256" key="2">
    <source>
        <dbReference type="ARBA" id="ARBA00006490"/>
    </source>
</evidence>
<dbReference type="Gene3D" id="3.40.640.10">
    <property type="entry name" value="Type I PLP-dependent aspartate aminotransferase-like (Major domain)"/>
    <property type="match status" value="1"/>
</dbReference>
<evidence type="ECO:0000256" key="6">
    <source>
        <dbReference type="ARBA" id="ARBA00022723"/>
    </source>
</evidence>
<reference evidence="14" key="2">
    <citation type="journal article" date="2021" name="PeerJ">
        <title>Extensive microbial diversity within the chicken gut microbiome revealed by metagenomics and culture.</title>
        <authorList>
            <person name="Gilroy R."/>
            <person name="Ravi A."/>
            <person name="Getino M."/>
            <person name="Pursley I."/>
            <person name="Horton D.L."/>
            <person name="Alikhan N.F."/>
            <person name="Baker D."/>
            <person name="Gharbi K."/>
            <person name="Hall N."/>
            <person name="Watson M."/>
            <person name="Adriaenssens E.M."/>
            <person name="Foster-Nyarko E."/>
            <person name="Jarju S."/>
            <person name="Secka A."/>
            <person name="Antonio M."/>
            <person name="Oren A."/>
            <person name="Chaudhuri R.R."/>
            <person name="La Ragione R."/>
            <person name="Hildebrand F."/>
            <person name="Pallen M.J."/>
        </authorList>
    </citation>
    <scope>NUCLEOTIDE SEQUENCE</scope>
    <source>
        <strain evidence="14">CHK195-15760</strain>
    </source>
</reference>
<dbReference type="InterPro" id="IPR015421">
    <property type="entry name" value="PyrdxlP-dep_Trfase_major"/>
</dbReference>
<dbReference type="PROSITE" id="PS00595">
    <property type="entry name" value="AA_TRANSFER_CLASS_5"/>
    <property type="match status" value="1"/>
</dbReference>
<comment type="subunit">
    <text evidence="3">Homodimer.</text>
</comment>
<dbReference type="Gene3D" id="3.90.1150.10">
    <property type="entry name" value="Aspartate Aminotransferase, domain 1"/>
    <property type="match status" value="1"/>
</dbReference>
<keyword evidence="5 12" id="KW-0808">Transferase</keyword>
<dbReference type="Proteomes" id="UP000824093">
    <property type="component" value="Unassembled WGS sequence"/>
</dbReference>
<comment type="similarity">
    <text evidence="2 12">Belongs to the class-V pyridoxal-phosphate-dependent aminotransferase family. NifS/IscS subfamily.</text>
</comment>
<proteinExistence type="inferred from homology"/>
<protein>
    <recommendedName>
        <fullName evidence="4 12">Cysteine desulfurase</fullName>
        <ecNumber evidence="4 12">2.8.1.7</ecNumber>
    </recommendedName>
    <alternativeName>
        <fullName evidence="12">Nitrogenase metalloclusters biosynthesis protein NifS</fullName>
    </alternativeName>
</protein>
<dbReference type="NCBIfam" id="NF002806">
    <property type="entry name" value="PRK02948.1"/>
    <property type="match status" value="1"/>
</dbReference>
<name>A0A9D1S8U9_9FIRM</name>
<keyword evidence="8 12" id="KW-0408">Iron</keyword>
<dbReference type="GO" id="GO:0031071">
    <property type="term" value="F:cysteine desulfurase activity"/>
    <property type="evidence" value="ECO:0007669"/>
    <property type="project" value="UniProtKB-EC"/>
</dbReference>
<dbReference type="Pfam" id="PF00266">
    <property type="entry name" value="Aminotran_5"/>
    <property type="match status" value="1"/>
</dbReference>
<dbReference type="GO" id="GO:0046872">
    <property type="term" value="F:metal ion binding"/>
    <property type="evidence" value="ECO:0007669"/>
    <property type="project" value="UniProtKB-KW"/>
</dbReference>
<evidence type="ECO:0000256" key="4">
    <source>
        <dbReference type="ARBA" id="ARBA00012239"/>
    </source>
</evidence>